<feature type="compositionally biased region" description="Polar residues" evidence="7">
    <location>
        <begin position="76"/>
        <end position="87"/>
    </location>
</feature>
<dbReference type="EMBL" id="BJNB01000082">
    <property type="protein sequence ID" value="GEB98930.1"/>
    <property type="molecule type" value="Genomic_DNA"/>
</dbReference>
<dbReference type="PROSITE" id="PS01007">
    <property type="entry name" value="TRANSPOSASE_MUTATOR"/>
    <property type="match status" value="1"/>
</dbReference>
<evidence type="ECO:0000313" key="8">
    <source>
        <dbReference type="EMBL" id="APT86123.1"/>
    </source>
</evidence>
<evidence type="ECO:0000256" key="6">
    <source>
        <dbReference type="RuleBase" id="RU365089"/>
    </source>
</evidence>
<keyword evidence="6" id="KW-0814">Transposable element</keyword>
<dbReference type="Pfam" id="PF00872">
    <property type="entry name" value="Transposase_mut"/>
    <property type="match status" value="1"/>
</dbReference>
<dbReference type="GO" id="GO:0006313">
    <property type="term" value="P:DNA transposition"/>
    <property type="evidence" value="ECO:0007669"/>
    <property type="project" value="UniProtKB-UniRule"/>
</dbReference>
<dbReference type="GO" id="GO:0003677">
    <property type="term" value="F:DNA binding"/>
    <property type="evidence" value="ECO:0007669"/>
    <property type="project" value="UniProtKB-UniRule"/>
</dbReference>
<evidence type="ECO:0000313" key="9">
    <source>
        <dbReference type="EMBL" id="APT86503.1"/>
    </source>
</evidence>
<keyword evidence="5 6" id="KW-0233">DNA recombination</keyword>
<dbReference type="PANTHER" id="PTHR33217:SF8">
    <property type="entry name" value="MUTATOR FAMILY TRANSPOSASE"/>
    <property type="match status" value="1"/>
</dbReference>
<evidence type="ECO:0000256" key="1">
    <source>
        <dbReference type="ARBA" id="ARBA00002190"/>
    </source>
</evidence>
<dbReference type="GO" id="GO:0004803">
    <property type="term" value="F:transposase activity"/>
    <property type="evidence" value="ECO:0007669"/>
    <property type="project" value="UniProtKB-UniRule"/>
</dbReference>
<proteinExistence type="inferred from homology"/>
<feature type="region of interest" description="Disordered" evidence="7">
    <location>
        <begin position="68"/>
        <end position="98"/>
    </location>
</feature>
<keyword evidence="4 6" id="KW-0238">DNA-binding</keyword>
<dbReference type="RefSeq" id="WP_075729120.1">
    <property type="nucleotide sequence ID" value="NZ_BJNB01000082.1"/>
</dbReference>
<keyword evidence="12" id="KW-1185">Reference proteome</keyword>
<evidence type="ECO:0000256" key="2">
    <source>
        <dbReference type="ARBA" id="ARBA00010961"/>
    </source>
</evidence>
<dbReference type="KEGG" id="cfc:CFLV_04425"/>
<dbReference type="EMBL" id="CP009246">
    <property type="protein sequence ID" value="APT86123.1"/>
    <property type="molecule type" value="Genomic_DNA"/>
</dbReference>
<reference evidence="11 13" key="2">
    <citation type="submission" date="2019-06" db="EMBL/GenBank/DDBJ databases">
        <title>Whole genome shotgun sequence of Corynebacterium flavescens NBRC 14136.</title>
        <authorList>
            <person name="Hosoyama A."/>
            <person name="Uohara A."/>
            <person name="Ohji S."/>
            <person name="Ichikawa N."/>
        </authorList>
    </citation>
    <scope>NUCLEOTIDE SEQUENCE [LARGE SCALE GENOMIC DNA]</scope>
    <source>
        <strain evidence="11 13">NBRC 14136</strain>
    </source>
</reference>
<evidence type="ECO:0000256" key="5">
    <source>
        <dbReference type="ARBA" id="ARBA00023172"/>
    </source>
</evidence>
<evidence type="ECO:0000313" key="13">
    <source>
        <dbReference type="Proteomes" id="UP000315353"/>
    </source>
</evidence>
<dbReference type="KEGG" id="cfc:CFLV_02230"/>
<dbReference type="EMBL" id="CP009246">
    <property type="protein sequence ID" value="APT87074.1"/>
    <property type="molecule type" value="Genomic_DNA"/>
</dbReference>
<organism evidence="8 12">
    <name type="scientific">Corynebacterium flavescens</name>
    <dbReference type="NCBI Taxonomy" id="28028"/>
    <lineage>
        <taxon>Bacteria</taxon>
        <taxon>Bacillati</taxon>
        <taxon>Actinomycetota</taxon>
        <taxon>Actinomycetes</taxon>
        <taxon>Mycobacteriales</taxon>
        <taxon>Corynebacteriaceae</taxon>
        <taxon>Corynebacterium</taxon>
    </lineage>
</organism>
<dbReference type="EMBL" id="CP009246">
    <property type="protein sequence ID" value="APT86503.1"/>
    <property type="molecule type" value="Genomic_DNA"/>
</dbReference>
<dbReference type="PANTHER" id="PTHR33217">
    <property type="entry name" value="TRANSPOSASE FOR INSERTION SEQUENCE ELEMENT IS1081"/>
    <property type="match status" value="1"/>
</dbReference>
<dbReference type="Proteomes" id="UP000185479">
    <property type="component" value="Chromosome"/>
</dbReference>
<evidence type="ECO:0000256" key="7">
    <source>
        <dbReference type="SAM" id="MobiDB-lite"/>
    </source>
</evidence>
<evidence type="ECO:0000256" key="4">
    <source>
        <dbReference type="ARBA" id="ARBA00023125"/>
    </source>
</evidence>
<evidence type="ECO:0000256" key="3">
    <source>
        <dbReference type="ARBA" id="ARBA00022578"/>
    </source>
</evidence>
<comment type="similarity">
    <text evidence="2 6">Belongs to the transposase mutator family.</text>
</comment>
<evidence type="ECO:0000313" key="11">
    <source>
        <dbReference type="EMBL" id="GEB98930.1"/>
    </source>
</evidence>
<name>A0A1L7CK24_CORFL</name>
<dbReference type="KEGG" id="cfc:CFLV_07645"/>
<evidence type="ECO:0000313" key="10">
    <source>
        <dbReference type="EMBL" id="APT87074.1"/>
    </source>
</evidence>
<dbReference type="InterPro" id="IPR001207">
    <property type="entry name" value="Transposase_mutator"/>
</dbReference>
<accession>A0A1L7CK24</accession>
<gene>
    <name evidence="11" type="primary">tnpA</name>
    <name evidence="11" type="ORF">CFL01nite_24250</name>
    <name evidence="8" type="ORF">CFLV_02230</name>
    <name evidence="9" type="ORF">CFLV_04425</name>
    <name evidence="10" type="ORF">CFLV_07645</name>
</gene>
<dbReference type="NCBIfam" id="NF033543">
    <property type="entry name" value="transpos_IS256"/>
    <property type="match status" value="1"/>
</dbReference>
<comment type="function">
    <text evidence="1 6">Required for the transposition of the insertion element.</text>
</comment>
<dbReference type="AlphaFoldDB" id="A0A1L7CK24"/>
<dbReference type="GeneID" id="82880589"/>
<dbReference type="Proteomes" id="UP000315353">
    <property type="component" value="Unassembled WGS sequence"/>
</dbReference>
<protein>
    <recommendedName>
        <fullName evidence="6">Mutator family transposase</fullName>
    </recommendedName>
</protein>
<evidence type="ECO:0000313" key="12">
    <source>
        <dbReference type="Proteomes" id="UP000185479"/>
    </source>
</evidence>
<sequence>MTTVAKRDPADSARIKAIEEKLLANPEMAKLIDELGTSTTDANDLVRGLLQASINRGLNAEMDAHLGYQHGDRNSKTAAGQNNSRNGSYPKRVDSNYGPVDVSVPRDRNGSFLPAMVPKGSRRLTDVDDMIISLYAGGMTVRDIQHHMITSMGVDISHETISAVTEAVLDEVMMWQNRQLDDFYPVIFLDALRIKVRDGGRVVNKSAYLAIGVDMDGIKHILGIWLAKEEGASFWAHVCANLASRGVQDVFIVCCDGLKGLPEAVEATWPDSMVQTCVVHLIRAANRWVAYGDRKAVSAALKKVYTAPDEATAKLALDEFAASELGVKYPQSVKVWRDAWDRFVPFLQFPPMARRVIYTTNSIESMNNELRKATRNRVQFTNDDSAIKTLWLMMCNIEDKRAAKRAKQAKGKSRTSGRLIEGARVTNWKQAINQMAVAYPDRFNTYL</sequence>
<keyword evidence="3 6" id="KW-0815">Transposition</keyword>
<reference evidence="8 12" key="1">
    <citation type="submission" date="2014-08" db="EMBL/GenBank/DDBJ databases">
        <title>Complete genome sequence of Corynebacterium flavescens OJ8(T)(=DSM 20296(T)), isolated from cheese.</title>
        <authorList>
            <person name="Ruckert C."/>
            <person name="Albersmeier A."/>
            <person name="Winkler A."/>
            <person name="Kalinowski J."/>
        </authorList>
    </citation>
    <scope>NUCLEOTIDE SEQUENCE [LARGE SCALE GENOMIC DNA]</scope>
    <source>
        <strain evidence="8 12">OJ8</strain>
    </source>
</reference>